<keyword evidence="3" id="KW-1185">Reference proteome</keyword>
<dbReference type="EMBL" id="AP024238">
    <property type="protein sequence ID" value="BCO25715.1"/>
    <property type="molecule type" value="Genomic_DNA"/>
</dbReference>
<gene>
    <name evidence="2" type="ORF">MIZ03_0594</name>
</gene>
<accession>A0ABM7MHP4</accession>
<sequence length="64" mass="6736">MRHKQTAGIGRGFHVSGKAGGGKAVPHAGTAPGKAQNATLRRECMLVWRVSWAVCQQIDAAVPL</sequence>
<protein>
    <submittedName>
        <fullName evidence="2">Uncharacterized protein</fullName>
    </submittedName>
</protein>
<name>A0ABM7MHP4_9BURK</name>
<proteinExistence type="predicted"/>
<evidence type="ECO:0000313" key="3">
    <source>
        <dbReference type="Proteomes" id="UP000824366"/>
    </source>
</evidence>
<dbReference type="Proteomes" id="UP000824366">
    <property type="component" value="Chromosome"/>
</dbReference>
<feature type="region of interest" description="Disordered" evidence="1">
    <location>
        <begin position="1"/>
        <end position="36"/>
    </location>
</feature>
<evidence type="ECO:0000313" key="2">
    <source>
        <dbReference type="EMBL" id="BCO25715.1"/>
    </source>
</evidence>
<organism evidence="2 3">
    <name type="scientific">Rhodoferax lithotrophicus</name>
    <dbReference type="NCBI Taxonomy" id="2798804"/>
    <lineage>
        <taxon>Bacteria</taxon>
        <taxon>Pseudomonadati</taxon>
        <taxon>Pseudomonadota</taxon>
        <taxon>Betaproteobacteria</taxon>
        <taxon>Burkholderiales</taxon>
        <taxon>Comamonadaceae</taxon>
        <taxon>Rhodoferax</taxon>
    </lineage>
</organism>
<reference evidence="2 3" key="1">
    <citation type="journal article" date="2021" name="Microbiol. Spectr.">
        <title>A Single Bacterium Capable of Oxidation and Reduction of Iron at Circumneutral pH.</title>
        <authorList>
            <person name="Kato S."/>
            <person name="Ohkuma M."/>
        </authorList>
    </citation>
    <scope>NUCLEOTIDE SEQUENCE [LARGE SCALE GENOMIC DNA]</scope>
    <source>
        <strain evidence="2 3">MIZ03</strain>
    </source>
</reference>
<evidence type="ECO:0000256" key="1">
    <source>
        <dbReference type="SAM" id="MobiDB-lite"/>
    </source>
</evidence>